<dbReference type="Proteomes" id="UP000265120">
    <property type="component" value="Chromosome 16"/>
</dbReference>
<accession>A0A3P8UF35</accession>
<evidence type="ECO:0000313" key="3">
    <source>
        <dbReference type="Ensembl" id="ENSCSEP00000001017.1"/>
    </source>
</evidence>
<feature type="region of interest" description="Disordered" evidence="1">
    <location>
        <begin position="1"/>
        <end position="36"/>
    </location>
</feature>
<dbReference type="STRING" id="244447.ENSCSEP00000001017"/>
<dbReference type="InterPro" id="IPR013098">
    <property type="entry name" value="Ig_I-set"/>
</dbReference>
<proteinExistence type="predicted"/>
<dbReference type="AlphaFoldDB" id="A0A3P8UF35"/>
<reference evidence="3" key="3">
    <citation type="submission" date="2025-09" db="UniProtKB">
        <authorList>
            <consortium name="Ensembl"/>
        </authorList>
    </citation>
    <scope>IDENTIFICATION</scope>
</reference>
<organism evidence="3 4">
    <name type="scientific">Cynoglossus semilaevis</name>
    <name type="common">Tongue sole</name>
    <dbReference type="NCBI Taxonomy" id="244447"/>
    <lineage>
        <taxon>Eukaryota</taxon>
        <taxon>Metazoa</taxon>
        <taxon>Chordata</taxon>
        <taxon>Craniata</taxon>
        <taxon>Vertebrata</taxon>
        <taxon>Euteleostomi</taxon>
        <taxon>Actinopterygii</taxon>
        <taxon>Neopterygii</taxon>
        <taxon>Teleostei</taxon>
        <taxon>Neoteleostei</taxon>
        <taxon>Acanthomorphata</taxon>
        <taxon>Carangaria</taxon>
        <taxon>Pleuronectiformes</taxon>
        <taxon>Pleuronectoidei</taxon>
        <taxon>Cynoglossidae</taxon>
        <taxon>Cynoglossinae</taxon>
        <taxon>Cynoglossus</taxon>
    </lineage>
</organism>
<keyword evidence="4" id="KW-1185">Reference proteome</keyword>
<evidence type="ECO:0000259" key="2">
    <source>
        <dbReference type="PROSITE" id="PS50835"/>
    </source>
</evidence>
<dbReference type="InterPro" id="IPR036179">
    <property type="entry name" value="Ig-like_dom_sf"/>
</dbReference>
<dbReference type="Ensembl" id="ENSCSET00000001045.1">
    <property type="protein sequence ID" value="ENSCSEP00000001017.1"/>
    <property type="gene ID" value="ENSCSEG00000000713.1"/>
</dbReference>
<evidence type="ECO:0000256" key="1">
    <source>
        <dbReference type="SAM" id="MobiDB-lite"/>
    </source>
</evidence>
<dbReference type="CDD" id="cd00096">
    <property type="entry name" value="Ig"/>
    <property type="match status" value="1"/>
</dbReference>
<reference evidence="3 4" key="1">
    <citation type="journal article" date="2014" name="Nat. Genet.">
        <title>Whole-genome sequence of a flatfish provides insights into ZW sex chromosome evolution and adaptation to a benthic lifestyle.</title>
        <authorList>
            <person name="Chen S."/>
            <person name="Zhang G."/>
            <person name="Shao C."/>
            <person name="Huang Q."/>
            <person name="Liu G."/>
            <person name="Zhang P."/>
            <person name="Song W."/>
            <person name="An N."/>
            <person name="Chalopin D."/>
            <person name="Volff J.N."/>
            <person name="Hong Y."/>
            <person name="Li Q."/>
            <person name="Sha Z."/>
            <person name="Zhou H."/>
            <person name="Xie M."/>
            <person name="Yu Q."/>
            <person name="Liu Y."/>
            <person name="Xiang H."/>
            <person name="Wang N."/>
            <person name="Wu K."/>
            <person name="Yang C."/>
            <person name="Zhou Q."/>
            <person name="Liao X."/>
            <person name="Yang L."/>
            <person name="Hu Q."/>
            <person name="Zhang J."/>
            <person name="Meng L."/>
            <person name="Jin L."/>
            <person name="Tian Y."/>
            <person name="Lian J."/>
            <person name="Yang J."/>
            <person name="Miao G."/>
            <person name="Liu S."/>
            <person name="Liang Z."/>
            <person name="Yan F."/>
            <person name="Li Y."/>
            <person name="Sun B."/>
            <person name="Zhang H."/>
            <person name="Zhang J."/>
            <person name="Zhu Y."/>
            <person name="Du M."/>
            <person name="Zhao Y."/>
            <person name="Schartl M."/>
            <person name="Tang Q."/>
            <person name="Wang J."/>
        </authorList>
    </citation>
    <scope>NUCLEOTIDE SEQUENCE</scope>
</reference>
<dbReference type="Pfam" id="PF07679">
    <property type="entry name" value="I-set"/>
    <property type="match status" value="1"/>
</dbReference>
<reference evidence="3" key="2">
    <citation type="submission" date="2025-08" db="UniProtKB">
        <authorList>
            <consortium name="Ensembl"/>
        </authorList>
    </citation>
    <scope>IDENTIFICATION</scope>
</reference>
<dbReference type="PROSITE" id="PS50835">
    <property type="entry name" value="IG_LIKE"/>
    <property type="match status" value="1"/>
</dbReference>
<dbReference type="InterPro" id="IPR007110">
    <property type="entry name" value="Ig-like_dom"/>
</dbReference>
<dbReference type="SUPFAM" id="SSF48726">
    <property type="entry name" value="Immunoglobulin"/>
    <property type="match status" value="1"/>
</dbReference>
<evidence type="ECO:0000313" key="4">
    <source>
        <dbReference type="Proteomes" id="UP000265120"/>
    </source>
</evidence>
<feature type="domain" description="Ig-like" evidence="2">
    <location>
        <begin position="22"/>
        <end position="107"/>
    </location>
</feature>
<protein>
    <recommendedName>
        <fullName evidence="2">Ig-like domain-containing protein</fullName>
    </recommendedName>
</protein>
<dbReference type="InterPro" id="IPR013783">
    <property type="entry name" value="Ig-like_fold"/>
</dbReference>
<name>A0A3P8UF35_CYNSE</name>
<sequence length="168" mass="18542">MFVFSAKQTPSPGEGRGRGLRPGKGPPPPEEPAFGGFKLKPIYMTCELNKEREVVWKKNGQLLKQKANKLQINIIGMQHAVTIQNSSEEDGGVYSCEVANQEDVKTSTNVKCIGEKRGVCPNGQQAFTHTLARFHDCLYGSMAFVTLAVKLLLSRLSLWVNSFCYSCS</sequence>
<dbReference type="Gene3D" id="2.60.40.10">
    <property type="entry name" value="Immunoglobulins"/>
    <property type="match status" value="1"/>
</dbReference>
<dbReference type="InParanoid" id="A0A3P8UF35"/>